<gene>
    <name evidence="13" type="ORF">H7F51_07620</name>
</gene>
<comment type="similarity">
    <text evidence="8 9">Belongs to the TonB-dependent receptor family.</text>
</comment>
<keyword evidence="4 8" id="KW-0812">Transmembrane</keyword>
<sequence length="950" mass="102290">MTGRAKSTAFLLATSCLIALPSAAFAQQAPAPAADKEVSDDQAREIIVTGSRVATNGNSMPTPVTVVTAQDLVASKPTTLIDALNNLPVFSGSRGQQSNPISAGIAGAGSPASNQLNLRNLGAARTLVLFDGQRVAPTTIAGIVDADIIPQMLIQRVEVVTGGTSAVYGSDAVAGVVNFIPDKKFNGIKLQAQAGETEYHDNKSWKAGIAAGTDLLDGRAHIEASFEHYDNRGVLDRWSRPWNNKYAVVGTGAQSNPYYLLADIRNNTGSFGGLITNGVLKDMQFRSDGLLSAFIHGAPTATSTAEIGGDGYYQSANMVAPLKFDQLYVRGDLDIGDDTHAHIQFARDKKYNSLRVNWPALTGLTMSSTNAFLPLAYQQQLATAKQTTFTFGKILTQEPRLQPEITSDQIILNAGLDGKIGKFRWELSGNYGKTTLHNNFLYNQNNEYLAAALDAVVDPASGKIVCYSALTGKRPDCVPLNIFGPTSASQAALDYVFRTTHFTAHTSTSDINGSVSGEVFNTWAGPVSVALSGEWRRTSYDSTTDADATAQPNCATDLRYNCRSTTLTWANAFGTRTPVSVTVKEVAGEFEMPLLKDAPLAQSLSLNGALRYTHYSTAGSYWTWKAGLDWHLNDELRFRGTISRDIRAPTLNDLFAPATIQTSNAQDQLTGANPNAPSYRAGNPTLKSEIGRTKTFGIVYQPNWLPRFSLAVDAFIIEVQNAIVEIKGDDSVVQQACYNSGGTSPYCQLQTRPNGFTDKSAANIVTGWFQYNINISKVRSWGADVEANYQTRLLGKPLSLRAFLTWQPHTVYSQPGLSDVDMGGTAYGPTPLIASPSVRVTLNQGIDLTDNFRVDLQERYRNPLKLSGDSTLYVACCKVGAVAYVDLNLTYKVKVGGANGEVFFNVQNLTDREPPASAPPGSTTPGAMGGWAIGDDPLGRSFNLGFRLKL</sequence>
<dbReference type="InterPro" id="IPR037066">
    <property type="entry name" value="Plug_dom_sf"/>
</dbReference>
<dbReference type="RefSeq" id="WP_185663650.1">
    <property type="nucleotide sequence ID" value="NZ_JACLAW010000005.1"/>
</dbReference>
<evidence type="ECO:0000256" key="2">
    <source>
        <dbReference type="ARBA" id="ARBA00022448"/>
    </source>
</evidence>
<dbReference type="PROSITE" id="PS52016">
    <property type="entry name" value="TONB_DEPENDENT_REC_3"/>
    <property type="match status" value="1"/>
</dbReference>
<dbReference type="PANTHER" id="PTHR47234:SF3">
    <property type="entry name" value="SECRETIN_TONB SHORT N-TERMINAL DOMAIN-CONTAINING PROTEIN"/>
    <property type="match status" value="1"/>
</dbReference>
<feature type="domain" description="TonB-dependent receptor-like beta-barrel" evidence="11">
    <location>
        <begin position="412"/>
        <end position="909"/>
    </location>
</feature>
<keyword evidence="13" id="KW-0675">Receptor</keyword>
<dbReference type="Proteomes" id="UP000566813">
    <property type="component" value="Unassembled WGS sequence"/>
</dbReference>
<dbReference type="PANTHER" id="PTHR47234">
    <property type="match status" value="1"/>
</dbReference>
<keyword evidence="3 8" id="KW-1134">Transmembrane beta strand</keyword>
<dbReference type="Pfam" id="PF00593">
    <property type="entry name" value="TonB_dep_Rec_b-barrel"/>
    <property type="match status" value="1"/>
</dbReference>
<evidence type="ECO:0000256" key="8">
    <source>
        <dbReference type="PROSITE-ProRule" id="PRU01360"/>
    </source>
</evidence>
<accession>A0A7X1KLM7</accession>
<keyword evidence="7 8" id="KW-0998">Cell outer membrane</keyword>
<keyword evidence="14" id="KW-1185">Reference proteome</keyword>
<evidence type="ECO:0000259" key="12">
    <source>
        <dbReference type="Pfam" id="PF07715"/>
    </source>
</evidence>
<evidence type="ECO:0000256" key="3">
    <source>
        <dbReference type="ARBA" id="ARBA00022452"/>
    </source>
</evidence>
<dbReference type="InterPro" id="IPR039426">
    <property type="entry name" value="TonB-dep_rcpt-like"/>
</dbReference>
<dbReference type="InterPro" id="IPR012910">
    <property type="entry name" value="Plug_dom"/>
</dbReference>
<name>A0A7X1KLM7_9SPHN</name>
<dbReference type="GO" id="GO:0009279">
    <property type="term" value="C:cell outer membrane"/>
    <property type="evidence" value="ECO:0007669"/>
    <property type="project" value="UniProtKB-SubCell"/>
</dbReference>
<dbReference type="Gene3D" id="2.170.130.10">
    <property type="entry name" value="TonB-dependent receptor, plug domain"/>
    <property type="match status" value="1"/>
</dbReference>
<proteinExistence type="inferred from homology"/>
<dbReference type="EMBL" id="JACLAW010000005">
    <property type="protein sequence ID" value="MBC2665385.1"/>
    <property type="molecule type" value="Genomic_DNA"/>
</dbReference>
<comment type="subcellular location">
    <subcellularLocation>
        <location evidence="1 8">Cell outer membrane</location>
        <topology evidence="1 8">Multi-pass membrane protein</topology>
    </subcellularLocation>
</comment>
<evidence type="ECO:0000256" key="6">
    <source>
        <dbReference type="ARBA" id="ARBA00023136"/>
    </source>
</evidence>
<dbReference type="Pfam" id="PF07715">
    <property type="entry name" value="Plug"/>
    <property type="match status" value="1"/>
</dbReference>
<dbReference type="InterPro" id="IPR000531">
    <property type="entry name" value="Beta-barrel_TonB"/>
</dbReference>
<feature type="signal peptide" evidence="10">
    <location>
        <begin position="1"/>
        <end position="26"/>
    </location>
</feature>
<protein>
    <submittedName>
        <fullName evidence="13">TonB-dependent receptor</fullName>
    </submittedName>
</protein>
<evidence type="ECO:0000313" key="14">
    <source>
        <dbReference type="Proteomes" id="UP000566813"/>
    </source>
</evidence>
<evidence type="ECO:0000256" key="9">
    <source>
        <dbReference type="RuleBase" id="RU003357"/>
    </source>
</evidence>
<keyword evidence="5 9" id="KW-0798">TonB box</keyword>
<evidence type="ECO:0000256" key="7">
    <source>
        <dbReference type="ARBA" id="ARBA00023237"/>
    </source>
</evidence>
<dbReference type="AlphaFoldDB" id="A0A7X1KLM7"/>
<evidence type="ECO:0000256" key="1">
    <source>
        <dbReference type="ARBA" id="ARBA00004571"/>
    </source>
</evidence>
<feature type="domain" description="TonB-dependent receptor plug" evidence="12">
    <location>
        <begin position="59"/>
        <end position="176"/>
    </location>
</feature>
<keyword evidence="10" id="KW-0732">Signal</keyword>
<dbReference type="SUPFAM" id="SSF56935">
    <property type="entry name" value="Porins"/>
    <property type="match status" value="1"/>
</dbReference>
<dbReference type="InterPro" id="IPR036942">
    <property type="entry name" value="Beta-barrel_TonB_sf"/>
</dbReference>
<feature type="chain" id="PRO_5030559718" evidence="10">
    <location>
        <begin position="27"/>
        <end position="950"/>
    </location>
</feature>
<keyword evidence="2 8" id="KW-0813">Transport</keyword>
<evidence type="ECO:0000313" key="13">
    <source>
        <dbReference type="EMBL" id="MBC2665385.1"/>
    </source>
</evidence>
<comment type="caution">
    <text evidence="13">The sequence shown here is derived from an EMBL/GenBank/DDBJ whole genome shotgun (WGS) entry which is preliminary data.</text>
</comment>
<evidence type="ECO:0000256" key="10">
    <source>
        <dbReference type="SAM" id="SignalP"/>
    </source>
</evidence>
<keyword evidence="6 8" id="KW-0472">Membrane</keyword>
<evidence type="ECO:0000259" key="11">
    <source>
        <dbReference type="Pfam" id="PF00593"/>
    </source>
</evidence>
<evidence type="ECO:0000256" key="4">
    <source>
        <dbReference type="ARBA" id="ARBA00022692"/>
    </source>
</evidence>
<dbReference type="Gene3D" id="2.40.170.20">
    <property type="entry name" value="TonB-dependent receptor, beta-barrel domain"/>
    <property type="match status" value="1"/>
</dbReference>
<reference evidence="13 14" key="1">
    <citation type="submission" date="2020-08" db="EMBL/GenBank/DDBJ databases">
        <title>The genome sequence of type strain Novosphingobium flavum NBRC 111647.</title>
        <authorList>
            <person name="Liu Y."/>
        </authorList>
    </citation>
    <scope>NUCLEOTIDE SEQUENCE [LARGE SCALE GENOMIC DNA]</scope>
    <source>
        <strain evidence="13 14">NBRC 111647</strain>
    </source>
</reference>
<evidence type="ECO:0000256" key="5">
    <source>
        <dbReference type="ARBA" id="ARBA00023077"/>
    </source>
</evidence>
<organism evidence="13 14">
    <name type="scientific">Novosphingobium flavum</name>
    <dbReference type="NCBI Taxonomy" id="1778672"/>
    <lineage>
        <taxon>Bacteria</taxon>
        <taxon>Pseudomonadati</taxon>
        <taxon>Pseudomonadota</taxon>
        <taxon>Alphaproteobacteria</taxon>
        <taxon>Sphingomonadales</taxon>
        <taxon>Sphingomonadaceae</taxon>
        <taxon>Novosphingobium</taxon>
    </lineage>
</organism>